<dbReference type="InterPro" id="IPR036397">
    <property type="entry name" value="RNaseH_sf"/>
</dbReference>
<comment type="caution">
    <text evidence="1">The sequence shown here is derived from an EMBL/GenBank/DDBJ whole genome shotgun (WGS) entry which is preliminary data.</text>
</comment>
<dbReference type="GO" id="GO:0003676">
    <property type="term" value="F:nucleic acid binding"/>
    <property type="evidence" value="ECO:0007669"/>
    <property type="project" value="InterPro"/>
</dbReference>
<sequence length="171" mass="19761">MSHSSATIDLLKDTFGDRLMSRFEPVNWPPRSCDLTPLDYFLWGYVKSLVYADKPQTLDHLKDNIRRVIADMRPQMFEKFIENWMSRLDYIRASCGSIDLRRVMGCSPSQSSPSILVEQCSTPRSHHKLSAKGQLFKEYGEDIFQSEQSLQVTTLYKISKHFASFHFIGSV</sequence>
<evidence type="ECO:0000313" key="2">
    <source>
        <dbReference type="Proteomes" id="UP000887159"/>
    </source>
</evidence>
<dbReference type="PANTHER" id="PTHR47326">
    <property type="entry name" value="TRANSPOSABLE ELEMENT TC3 TRANSPOSASE-LIKE PROTEIN"/>
    <property type="match status" value="1"/>
</dbReference>
<dbReference type="EMBL" id="BMAU01021243">
    <property type="protein sequence ID" value="GFY03967.1"/>
    <property type="molecule type" value="Genomic_DNA"/>
</dbReference>
<evidence type="ECO:0000313" key="1">
    <source>
        <dbReference type="EMBL" id="GFY03967.1"/>
    </source>
</evidence>
<protein>
    <submittedName>
        <fullName evidence="1">Putative transposable element</fullName>
    </submittedName>
</protein>
<reference evidence="1" key="1">
    <citation type="submission" date="2020-08" db="EMBL/GenBank/DDBJ databases">
        <title>Multicomponent nature underlies the extraordinary mechanical properties of spider dragline silk.</title>
        <authorList>
            <person name="Kono N."/>
            <person name="Nakamura H."/>
            <person name="Mori M."/>
            <person name="Yoshida Y."/>
            <person name="Ohtoshi R."/>
            <person name="Malay A.D."/>
            <person name="Moran D.A.P."/>
            <person name="Tomita M."/>
            <person name="Numata K."/>
            <person name="Arakawa K."/>
        </authorList>
    </citation>
    <scope>NUCLEOTIDE SEQUENCE</scope>
</reference>
<dbReference type="Gene3D" id="3.30.420.10">
    <property type="entry name" value="Ribonuclease H-like superfamily/Ribonuclease H"/>
    <property type="match status" value="1"/>
</dbReference>
<accession>A0A8X6V424</accession>
<gene>
    <name evidence="1" type="ORF">TNCV_1197461</name>
</gene>
<name>A0A8X6V424_TRICX</name>
<dbReference type="AlphaFoldDB" id="A0A8X6V424"/>
<proteinExistence type="predicted"/>
<dbReference type="Proteomes" id="UP000887159">
    <property type="component" value="Unassembled WGS sequence"/>
</dbReference>
<organism evidence="1 2">
    <name type="scientific">Trichonephila clavipes</name>
    <name type="common">Golden silk orbweaver</name>
    <name type="synonym">Nephila clavipes</name>
    <dbReference type="NCBI Taxonomy" id="2585209"/>
    <lineage>
        <taxon>Eukaryota</taxon>
        <taxon>Metazoa</taxon>
        <taxon>Ecdysozoa</taxon>
        <taxon>Arthropoda</taxon>
        <taxon>Chelicerata</taxon>
        <taxon>Arachnida</taxon>
        <taxon>Araneae</taxon>
        <taxon>Araneomorphae</taxon>
        <taxon>Entelegynae</taxon>
        <taxon>Araneoidea</taxon>
        <taxon>Nephilidae</taxon>
        <taxon>Trichonephila</taxon>
    </lineage>
</organism>
<dbReference type="PANTHER" id="PTHR47326:SF1">
    <property type="entry name" value="HTH PSQ-TYPE DOMAIN-CONTAINING PROTEIN"/>
    <property type="match status" value="1"/>
</dbReference>
<keyword evidence="2" id="KW-1185">Reference proteome</keyword>